<evidence type="ECO:0000256" key="19">
    <source>
        <dbReference type="SAM" id="Phobius"/>
    </source>
</evidence>
<evidence type="ECO:0000256" key="13">
    <source>
        <dbReference type="ARBA" id="ARBA00022989"/>
    </source>
</evidence>
<dbReference type="Proteomes" id="UP000245207">
    <property type="component" value="Unassembled WGS sequence"/>
</dbReference>
<keyword evidence="3" id="KW-0723">Serine/threonine-protein kinase</keyword>
<evidence type="ECO:0000256" key="15">
    <source>
        <dbReference type="ARBA" id="ARBA00023170"/>
    </source>
</evidence>
<keyword evidence="13 19" id="KW-1133">Transmembrane helix</keyword>
<evidence type="ECO:0000256" key="17">
    <source>
        <dbReference type="ARBA" id="ARBA00047899"/>
    </source>
</evidence>
<dbReference type="FunFam" id="3.80.10.10:FF:000433">
    <property type="entry name" value="Putative LRR receptor-like serine/threonine-protein kinase isoform A"/>
    <property type="match status" value="1"/>
</dbReference>
<evidence type="ECO:0000256" key="12">
    <source>
        <dbReference type="ARBA" id="ARBA00022840"/>
    </source>
</evidence>
<keyword evidence="12" id="KW-0067">ATP-binding</keyword>
<dbReference type="EMBL" id="PKPP01012215">
    <property type="protein sequence ID" value="PWA42740.1"/>
    <property type="molecule type" value="Genomic_DNA"/>
</dbReference>
<evidence type="ECO:0000256" key="6">
    <source>
        <dbReference type="ARBA" id="ARBA00022679"/>
    </source>
</evidence>
<dbReference type="Pfam" id="PF11721">
    <property type="entry name" value="Malectin"/>
    <property type="match status" value="1"/>
</dbReference>
<keyword evidence="9" id="KW-0677">Repeat</keyword>
<keyword evidence="6" id="KW-0808">Transferase</keyword>
<accession>A0A2U1L198</accession>
<evidence type="ECO:0000256" key="4">
    <source>
        <dbReference type="ARBA" id="ARBA00022553"/>
    </source>
</evidence>
<evidence type="ECO:0000256" key="9">
    <source>
        <dbReference type="ARBA" id="ARBA00022737"/>
    </source>
</evidence>
<evidence type="ECO:0000256" key="14">
    <source>
        <dbReference type="ARBA" id="ARBA00023136"/>
    </source>
</evidence>
<dbReference type="InterPro" id="IPR051824">
    <property type="entry name" value="LRR_Rcpt-Like_S/T_Kinase"/>
</dbReference>
<protein>
    <recommendedName>
        <fullName evidence="2">non-specific serine/threonine protein kinase</fullName>
        <ecNumber evidence="2">2.7.11.1</ecNumber>
    </recommendedName>
</protein>
<gene>
    <name evidence="22" type="ORF">CTI12_AA474530</name>
</gene>
<evidence type="ECO:0000256" key="5">
    <source>
        <dbReference type="ARBA" id="ARBA00022614"/>
    </source>
</evidence>
<dbReference type="InterPro" id="IPR032675">
    <property type="entry name" value="LRR_dom_sf"/>
</dbReference>
<dbReference type="PROSITE" id="PS50011">
    <property type="entry name" value="PROTEIN_KINASE_DOM"/>
    <property type="match status" value="1"/>
</dbReference>
<evidence type="ECO:0000256" key="20">
    <source>
        <dbReference type="SAM" id="SignalP"/>
    </source>
</evidence>
<feature type="transmembrane region" description="Helical" evidence="19">
    <location>
        <begin position="603"/>
        <end position="628"/>
    </location>
</feature>
<evidence type="ECO:0000256" key="11">
    <source>
        <dbReference type="ARBA" id="ARBA00022777"/>
    </source>
</evidence>
<feature type="domain" description="Protein kinase" evidence="21">
    <location>
        <begin position="663"/>
        <end position="943"/>
    </location>
</feature>
<dbReference type="SUPFAM" id="SSF56112">
    <property type="entry name" value="Protein kinase-like (PK-like)"/>
    <property type="match status" value="1"/>
</dbReference>
<dbReference type="InterPro" id="IPR021720">
    <property type="entry name" value="Malectin_dom"/>
</dbReference>
<dbReference type="Gene3D" id="3.30.200.20">
    <property type="entry name" value="Phosphorylase Kinase, domain 1"/>
    <property type="match status" value="1"/>
</dbReference>
<proteinExistence type="predicted"/>
<dbReference type="PANTHER" id="PTHR48006:SF61">
    <property type="entry name" value="PROTEIN KINASE DOMAIN-CONTAINING PROTEIN"/>
    <property type="match status" value="1"/>
</dbReference>
<reference evidence="22 23" key="1">
    <citation type="journal article" date="2018" name="Mol. Plant">
        <title>The genome of Artemisia annua provides insight into the evolution of Asteraceae family and artemisinin biosynthesis.</title>
        <authorList>
            <person name="Shen Q."/>
            <person name="Zhang L."/>
            <person name="Liao Z."/>
            <person name="Wang S."/>
            <person name="Yan T."/>
            <person name="Shi P."/>
            <person name="Liu M."/>
            <person name="Fu X."/>
            <person name="Pan Q."/>
            <person name="Wang Y."/>
            <person name="Lv Z."/>
            <person name="Lu X."/>
            <person name="Zhang F."/>
            <person name="Jiang W."/>
            <person name="Ma Y."/>
            <person name="Chen M."/>
            <person name="Hao X."/>
            <person name="Li L."/>
            <person name="Tang Y."/>
            <person name="Lv G."/>
            <person name="Zhou Y."/>
            <person name="Sun X."/>
            <person name="Brodelius P.E."/>
            <person name="Rose J.K.C."/>
            <person name="Tang K."/>
        </authorList>
    </citation>
    <scope>NUCLEOTIDE SEQUENCE [LARGE SCALE GENOMIC DNA]</scope>
    <source>
        <strain evidence="23">cv. Huhao1</strain>
        <tissue evidence="22">Leaf</tissue>
    </source>
</reference>
<dbReference type="PROSITE" id="PS00108">
    <property type="entry name" value="PROTEIN_KINASE_ST"/>
    <property type="match status" value="1"/>
</dbReference>
<dbReference type="CDD" id="cd14066">
    <property type="entry name" value="STKc_IRAK"/>
    <property type="match status" value="1"/>
</dbReference>
<evidence type="ECO:0000259" key="21">
    <source>
        <dbReference type="PROSITE" id="PS50011"/>
    </source>
</evidence>
<dbReference type="Pfam" id="PF07714">
    <property type="entry name" value="PK_Tyr_Ser-Thr"/>
    <property type="match status" value="1"/>
</dbReference>
<evidence type="ECO:0000313" key="23">
    <source>
        <dbReference type="Proteomes" id="UP000245207"/>
    </source>
</evidence>
<evidence type="ECO:0000256" key="8">
    <source>
        <dbReference type="ARBA" id="ARBA00022729"/>
    </source>
</evidence>
<keyword evidence="14 19" id="KW-0472">Membrane</keyword>
<evidence type="ECO:0000256" key="7">
    <source>
        <dbReference type="ARBA" id="ARBA00022692"/>
    </source>
</evidence>
<keyword evidence="5" id="KW-0433">Leucine-rich repeat</keyword>
<dbReference type="InterPro" id="IPR001245">
    <property type="entry name" value="Ser-Thr/Tyr_kinase_cat_dom"/>
</dbReference>
<comment type="caution">
    <text evidence="22">The sequence shown here is derived from an EMBL/GenBank/DDBJ whole genome shotgun (WGS) entry which is preliminary data.</text>
</comment>
<dbReference type="InterPro" id="IPR008271">
    <property type="entry name" value="Ser/Thr_kinase_AS"/>
</dbReference>
<dbReference type="FunFam" id="3.80.10.10:FF:000041">
    <property type="entry name" value="LRR receptor-like serine/threonine-protein kinase ERECTA"/>
    <property type="match status" value="1"/>
</dbReference>
<dbReference type="FunFam" id="1.10.510.10:FF:000044">
    <property type="entry name" value="Putative LRR receptor-like serine/threonine-protein kinase"/>
    <property type="match status" value="1"/>
</dbReference>
<dbReference type="Gene3D" id="2.60.120.430">
    <property type="entry name" value="Galactose-binding lectin"/>
    <property type="match status" value="1"/>
</dbReference>
<evidence type="ECO:0000256" key="2">
    <source>
        <dbReference type="ARBA" id="ARBA00012513"/>
    </source>
</evidence>
<evidence type="ECO:0000256" key="16">
    <source>
        <dbReference type="ARBA" id="ARBA00023180"/>
    </source>
</evidence>
<evidence type="ECO:0000313" key="22">
    <source>
        <dbReference type="EMBL" id="PWA42740.1"/>
    </source>
</evidence>
<comment type="catalytic activity">
    <reaction evidence="18">
        <text>L-seryl-[protein] + ATP = O-phospho-L-seryl-[protein] + ADP + H(+)</text>
        <dbReference type="Rhea" id="RHEA:17989"/>
        <dbReference type="Rhea" id="RHEA-COMP:9863"/>
        <dbReference type="Rhea" id="RHEA-COMP:11604"/>
        <dbReference type="ChEBI" id="CHEBI:15378"/>
        <dbReference type="ChEBI" id="CHEBI:29999"/>
        <dbReference type="ChEBI" id="CHEBI:30616"/>
        <dbReference type="ChEBI" id="CHEBI:83421"/>
        <dbReference type="ChEBI" id="CHEBI:456216"/>
        <dbReference type="EC" id="2.7.11.1"/>
    </reaction>
</comment>
<evidence type="ECO:0000256" key="10">
    <source>
        <dbReference type="ARBA" id="ARBA00022741"/>
    </source>
</evidence>
<dbReference type="OrthoDB" id="4062651at2759"/>
<dbReference type="GO" id="GO:0004674">
    <property type="term" value="F:protein serine/threonine kinase activity"/>
    <property type="evidence" value="ECO:0007669"/>
    <property type="project" value="UniProtKB-KW"/>
</dbReference>
<comment type="catalytic activity">
    <reaction evidence="17">
        <text>L-threonyl-[protein] + ATP = O-phospho-L-threonyl-[protein] + ADP + H(+)</text>
        <dbReference type="Rhea" id="RHEA:46608"/>
        <dbReference type="Rhea" id="RHEA-COMP:11060"/>
        <dbReference type="Rhea" id="RHEA-COMP:11605"/>
        <dbReference type="ChEBI" id="CHEBI:15378"/>
        <dbReference type="ChEBI" id="CHEBI:30013"/>
        <dbReference type="ChEBI" id="CHEBI:30616"/>
        <dbReference type="ChEBI" id="CHEBI:61977"/>
        <dbReference type="ChEBI" id="CHEBI:456216"/>
        <dbReference type="EC" id="2.7.11.1"/>
    </reaction>
</comment>
<dbReference type="InterPro" id="IPR000719">
    <property type="entry name" value="Prot_kinase_dom"/>
</dbReference>
<dbReference type="SUPFAM" id="SSF52058">
    <property type="entry name" value="L domain-like"/>
    <property type="match status" value="1"/>
</dbReference>
<sequence>MRLSYIMESRYKLLMMVIFLLTMSLRRSDGQLLPDEEVDALKVIASKLRYSGWQPTSNSCSTGTGLNQTKSLNDKGFIQFGSNVTCSCNTTVCHITNIQLKGLNLTGVIPEEFANLTSLRELDLTRNYLNGTIPARLGQLQLTILSILGNRISGLIPEEIGDISTLEELVVEDNLLGGQLPRNIGRLTRLRRFLASANNFTGTIPALYGNLANLTDFRIDGSNLSGRIPDFIGNWTNIERLDLQGTSMEGPIPSRISLLTKMKELRITDLAGSTKFPFPNLQDMTKMKELSLRNCLLTGPIPEYIGEMTSMKNLDLSFNELTGPIPDPIKGLSFDTMFLNNNFLSGDIPGWIYSSKEKIDISYNNFTRTQPRTCQSSRLNLVSALSSSAAYNKDAWCLSDQLTCSRNPNHHSLFINCGGTRTDFDGQEYEDDLVSEQAYFYSSQERWAYSANGVFMGNGNAPFVASTPNVTGGDIYRTARVSPTSLRYFGLCMRKGSYKVRLHFAEISYTDDMTFSSLGRRYFDVSIQGVRYLKDFNIVEAANGVGKGIHRDFDNIIVNGSTIDIHLYWAGKGTTAIPDRGVYGPLISAITITPNFYVGTGGLSGGAIAGIVIGSCAFVGLILAVLWWRGYIGGDKEDKELRALELQTGYFSLRQIKSATHNFDSANKIGEGGFGPVYKGVLPDGSEIAVKQLSARSKQGNREFVTEIGMISALQHPNLVKLYGCCIEGKELLLVYEYLINNSLARALFGREDQKLNLDWSTRKKICMGIAKGLAYLHEESRLKIVHRDIKATNVLLDKDLNAKISDFGLAKLDEEENTHISTRIAGTIGYMAPEYAMRGYLTDKADVYSFGVVALEIVSGKSNTNYRPKEEFVYLLDWAYVLQEHGSLLELVDPSLGKYSKDEAMRMLNIALLCTNPSPSLRPPMSSVVKMLDGKIPVQPPMINLGAGNPPDMRFKAFDMMSHDSQTQVSTISANSQGPRSISTDAPWADSSLYMDESKESSTSEMKLLPDLYDVNL</sequence>
<dbReference type="Pfam" id="PF00560">
    <property type="entry name" value="LRR_1"/>
    <property type="match status" value="3"/>
</dbReference>
<dbReference type="EC" id="2.7.11.1" evidence="2"/>
<name>A0A2U1L198_ARTAN</name>
<dbReference type="GO" id="GO:0016020">
    <property type="term" value="C:membrane"/>
    <property type="evidence" value="ECO:0007669"/>
    <property type="project" value="UniProtKB-SubCell"/>
</dbReference>
<dbReference type="STRING" id="35608.A0A2U1L198"/>
<dbReference type="FunFam" id="2.60.120.430:FF:000004">
    <property type="entry name" value="Putative leucine-rich repeat receptor-like serine/threonine-protein kinase"/>
    <property type="match status" value="1"/>
</dbReference>
<keyword evidence="16" id="KW-0325">Glycoprotein</keyword>
<evidence type="ECO:0000256" key="18">
    <source>
        <dbReference type="ARBA" id="ARBA00048679"/>
    </source>
</evidence>
<keyword evidence="23" id="KW-1185">Reference proteome</keyword>
<keyword evidence="11 22" id="KW-0418">Kinase</keyword>
<dbReference type="InterPro" id="IPR011009">
    <property type="entry name" value="Kinase-like_dom_sf"/>
</dbReference>
<organism evidence="22 23">
    <name type="scientific">Artemisia annua</name>
    <name type="common">Sweet wormwood</name>
    <dbReference type="NCBI Taxonomy" id="35608"/>
    <lineage>
        <taxon>Eukaryota</taxon>
        <taxon>Viridiplantae</taxon>
        <taxon>Streptophyta</taxon>
        <taxon>Embryophyta</taxon>
        <taxon>Tracheophyta</taxon>
        <taxon>Spermatophyta</taxon>
        <taxon>Magnoliopsida</taxon>
        <taxon>eudicotyledons</taxon>
        <taxon>Gunneridae</taxon>
        <taxon>Pentapetalae</taxon>
        <taxon>asterids</taxon>
        <taxon>campanulids</taxon>
        <taxon>Asterales</taxon>
        <taxon>Asteraceae</taxon>
        <taxon>Asteroideae</taxon>
        <taxon>Anthemideae</taxon>
        <taxon>Artemisiinae</taxon>
        <taxon>Artemisia</taxon>
    </lineage>
</organism>
<dbReference type="Gene3D" id="3.80.10.10">
    <property type="entry name" value="Ribonuclease Inhibitor"/>
    <property type="match status" value="2"/>
</dbReference>
<comment type="subcellular location">
    <subcellularLocation>
        <location evidence="1">Membrane</location>
        <topology evidence="1">Single-pass type I membrane protein</topology>
    </subcellularLocation>
</comment>
<dbReference type="Gene3D" id="1.10.510.10">
    <property type="entry name" value="Transferase(Phosphotransferase) domain 1"/>
    <property type="match status" value="1"/>
</dbReference>
<dbReference type="SMART" id="SM00220">
    <property type="entry name" value="S_TKc"/>
    <property type="match status" value="1"/>
</dbReference>
<evidence type="ECO:0000256" key="1">
    <source>
        <dbReference type="ARBA" id="ARBA00004479"/>
    </source>
</evidence>
<dbReference type="AlphaFoldDB" id="A0A2U1L198"/>
<dbReference type="GO" id="GO:0005524">
    <property type="term" value="F:ATP binding"/>
    <property type="evidence" value="ECO:0007669"/>
    <property type="project" value="UniProtKB-KW"/>
</dbReference>
<evidence type="ECO:0000256" key="3">
    <source>
        <dbReference type="ARBA" id="ARBA00022527"/>
    </source>
</evidence>
<dbReference type="InterPro" id="IPR001611">
    <property type="entry name" value="Leu-rich_rpt"/>
</dbReference>
<keyword evidence="7 19" id="KW-0812">Transmembrane</keyword>
<keyword evidence="8 20" id="KW-0732">Signal</keyword>
<dbReference type="PANTHER" id="PTHR48006">
    <property type="entry name" value="LEUCINE-RICH REPEAT-CONTAINING PROTEIN DDB_G0281931-RELATED"/>
    <property type="match status" value="1"/>
</dbReference>
<keyword evidence="10" id="KW-0547">Nucleotide-binding</keyword>
<keyword evidence="4" id="KW-0597">Phosphoprotein</keyword>
<feature type="chain" id="PRO_5015527286" description="non-specific serine/threonine protein kinase" evidence="20">
    <location>
        <begin position="31"/>
        <end position="1018"/>
    </location>
</feature>
<feature type="signal peptide" evidence="20">
    <location>
        <begin position="1"/>
        <end position="30"/>
    </location>
</feature>
<keyword evidence="15 22" id="KW-0675">Receptor</keyword>
<dbReference type="FunFam" id="3.30.200.20:FF:000217">
    <property type="entry name" value="probable LRR receptor-like serine/threonine-protein kinase At1g53430"/>
    <property type="match status" value="1"/>
</dbReference>